<reference evidence="2" key="1">
    <citation type="submission" date="2024-05" db="EMBL/GenBank/DDBJ databases">
        <title>Herbiconiux sp. A18JL235.</title>
        <authorList>
            <person name="Zhang G."/>
        </authorList>
    </citation>
    <scope>NUCLEOTIDE SEQUENCE</scope>
    <source>
        <strain evidence="2">A18JL235</strain>
    </source>
</reference>
<accession>A0AB39BL49</accession>
<protein>
    <submittedName>
        <fullName evidence="2">Cell wall-binding repeat-containing protein</fullName>
    </submittedName>
</protein>
<gene>
    <name evidence="2" type="ORF">ABFY20_07275</name>
</gene>
<feature type="signal peptide" evidence="1">
    <location>
        <begin position="1"/>
        <end position="21"/>
    </location>
</feature>
<sequence length="615" mass="64771">MALATIMAITTTIVVGAPAAAAPGGTSRTIEEAADSIVAPDGAYRQSLSATFDAPMSEGGFGIPVAATTVAWELPVEFTTFGIEKVSISVRGESERISGDPVEVDSTTNTAMKMFGAGELSAITPLFDGEQPYLAFRVYADDWSRPTQPMPPNALFVSQSPDHIDITGRFYLMGDDSGVTPTIALDADRATTFEYSAFRWFEPVDDLWVAPGAPLEVGGLKTQPGDHVSARVFTWGEQPEIDPGVALATEVSAENEVVSVSVPQEFDLAPLLALSGRVWLAVVVEGPRHQSVLYSRIVLGDDAGGGVTTTRISGTDRYAGASAVARASFLRTADTVEVTSGEVFPDALSIAPLAAALHRPLLLVPSAYDSWDPQYRPMVAYVQTFTPRTVEIVGGPRSVSPGWELEFQQEHGQTLTRRIDGADRYEVSRTIAVEAFPGSPSTVFITTGTTFPDALSTVPAAASQHAPILLVDGRGGALDEGTADAVRRMRPTDVVIVGGPVSVSPDIERDLVSRLGAGHVTRIGGPDRYAVAEAVNRAYFSTAPEVFLATGQNFPDALTGGTLAAEHEAPLLLARADCVPGSVLDALADWGTTQVTLLGGPNSLSASVLDLKRCA</sequence>
<dbReference type="GO" id="GO:0030288">
    <property type="term" value="C:outer membrane-bounded periplasmic space"/>
    <property type="evidence" value="ECO:0007669"/>
    <property type="project" value="TreeGrafter"/>
</dbReference>
<evidence type="ECO:0000313" key="2">
    <source>
        <dbReference type="EMBL" id="XDI06897.1"/>
    </source>
</evidence>
<dbReference type="AlphaFoldDB" id="A0AB39BL49"/>
<dbReference type="Pfam" id="PF04122">
    <property type="entry name" value="CW_binding_2"/>
    <property type="match status" value="3"/>
</dbReference>
<dbReference type="InterPro" id="IPR007253">
    <property type="entry name" value="Cell_wall-bd_2"/>
</dbReference>
<dbReference type="EMBL" id="CP162511">
    <property type="protein sequence ID" value="XDI06897.1"/>
    <property type="molecule type" value="Genomic_DNA"/>
</dbReference>
<dbReference type="InterPro" id="IPR051922">
    <property type="entry name" value="Bact_Sporulation_Assoc"/>
</dbReference>
<organism evidence="2">
    <name type="scientific">Herbiconiux sp. A18JL235</name>
    <dbReference type="NCBI Taxonomy" id="3152363"/>
    <lineage>
        <taxon>Bacteria</taxon>
        <taxon>Bacillati</taxon>
        <taxon>Actinomycetota</taxon>
        <taxon>Actinomycetes</taxon>
        <taxon>Micrococcales</taxon>
        <taxon>Microbacteriaceae</taxon>
        <taxon>Herbiconiux</taxon>
    </lineage>
</organism>
<dbReference type="RefSeq" id="WP_368499276.1">
    <property type="nucleotide sequence ID" value="NZ_CP162511.1"/>
</dbReference>
<keyword evidence="1" id="KW-0732">Signal</keyword>
<dbReference type="PANTHER" id="PTHR30032">
    <property type="entry name" value="N-ACETYLMURAMOYL-L-ALANINE AMIDASE-RELATED"/>
    <property type="match status" value="1"/>
</dbReference>
<dbReference type="PANTHER" id="PTHR30032:SF4">
    <property type="entry name" value="AMIDASE ENHANCER"/>
    <property type="match status" value="1"/>
</dbReference>
<proteinExistence type="predicted"/>
<name>A0AB39BL49_9MICO</name>
<evidence type="ECO:0000256" key="1">
    <source>
        <dbReference type="SAM" id="SignalP"/>
    </source>
</evidence>
<feature type="chain" id="PRO_5044213227" evidence="1">
    <location>
        <begin position="22"/>
        <end position="615"/>
    </location>
</feature>